<evidence type="ECO:0000313" key="2">
    <source>
        <dbReference type="EMBL" id="SDB76318.1"/>
    </source>
</evidence>
<dbReference type="EMBL" id="FMYE01000008">
    <property type="protein sequence ID" value="SDB76318.1"/>
    <property type="molecule type" value="Genomic_DNA"/>
</dbReference>
<reference evidence="2 3" key="1">
    <citation type="submission" date="2016-10" db="EMBL/GenBank/DDBJ databases">
        <authorList>
            <person name="de Groot N.N."/>
        </authorList>
    </citation>
    <scope>NUCLEOTIDE SEQUENCE [LARGE SCALE GENOMIC DNA]</scope>
    <source>
        <strain evidence="2 3">NLAE-zl-C500</strain>
    </source>
</reference>
<proteinExistence type="predicted"/>
<dbReference type="Pfam" id="PF01610">
    <property type="entry name" value="DDE_Tnp_ISL3"/>
    <property type="match status" value="1"/>
</dbReference>
<protein>
    <submittedName>
        <fullName evidence="2">Transposase</fullName>
    </submittedName>
</protein>
<organism evidence="2 3">
    <name type="scientific">Bacteroides ovatus</name>
    <dbReference type="NCBI Taxonomy" id="28116"/>
    <lineage>
        <taxon>Bacteria</taxon>
        <taxon>Pseudomonadati</taxon>
        <taxon>Bacteroidota</taxon>
        <taxon>Bacteroidia</taxon>
        <taxon>Bacteroidales</taxon>
        <taxon>Bacteroidaceae</taxon>
        <taxon>Bacteroides</taxon>
    </lineage>
</organism>
<dbReference type="PANTHER" id="PTHR33498:SF1">
    <property type="entry name" value="TRANSPOSASE FOR INSERTION SEQUENCE ELEMENT IS1557"/>
    <property type="match status" value="1"/>
</dbReference>
<dbReference type="PANTHER" id="PTHR33498">
    <property type="entry name" value="TRANSPOSASE FOR INSERTION SEQUENCE ELEMENT IS1557"/>
    <property type="match status" value="1"/>
</dbReference>
<accession>A0A1G6G2V4</accession>
<dbReference type="InterPro" id="IPR002560">
    <property type="entry name" value="Transposase_DDE"/>
</dbReference>
<dbReference type="Proteomes" id="UP000183670">
    <property type="component" value="Unassembled WGS sequence"/>
</dbReference>
<name>A0A1G6G2V4_BACOV</name>
<gene>
    <name evidence="2" type="ORF">SAMN05192581_10081</name>
</gene>
<dbReference type="AlphaFoldDB" id="A0A1G6G2V4"/>
<dbReference type="InterPro" id="IPR047951">
    <property type="entry name" value="Transpos_ISL3"/>
</dbReference>
<evidence type="ECO:0000259" key="1">
    <source>
        <dbReference type="Pfam" id="PF01610"/>
    </source>
</evidence>
<sequence>MVENAIFTLKTQIMATLTLVIVPAKRLSDGTHKIRIRVAHNSETRFITTDIVVRENEFKNGKIVHRPDKDFLNTDNHAVSCQSVAEHYCMDGKQLQSQYKDHLSDFQNWDQRAHAQEYILYPKNMGYRLCIDETALSKGDLYTILINRDKRGRKGSIIAVIQGTKADDIIAVLTKMPQELRNQVKEITLDMAGSMQKIAKTCFPRAMQVIDRFHVQKLVYEAVQELRITYRWQVIKEENKAMKAAKEKGEVHKAEELENGDTFRQLLARSRYLLFKSPDKWTKSQKIRAELLFKQFEDIKHVYYYSLELGKIFSTNYDKDVARAKLALWYNKIEEYGYDTFTTVANSIENHYERILNFFVNRSTNAAAEAFNAKIKAFRASFRGVVDMSFFLFRLAKVYA</sequence>
<evidence type="ECO:0000313" key="3">
    <source>
        <dbReference type="Proteomes" id="UP000183670"/>
    </source>
</evidence>
<feature type="domain" description="Transposase IS204/IS1001/IS1096/IS1165 DDE" evidence="1">
    <location>
        <begin position="129"/>
        <end position="394"/>
    </location>
</feature>